<dbReference type="EMBL" id="PDUG01000006">
    <property type="protein sequence ID" value="PIC19160.1"/>
    <property type="molecule type" value="Genomic_DNA"/>
</dbReference>
<comment type="caution">
    <text evidence="2">The sequence shown here is derived from an EMBL/GenBank/DDBJ whole genome shotgun (WGS) entry which is preliminary data.</text>
</comment>
<accession>A0A2G5SVW2</accession>
<evidence type="ECO:0000313" key="3">
    <source>
        <dbReference type="Proteomes" id="UP000230233"/>
    </source>
</evidence>
<protein>
    <submittedName>
        <fullName evidence="2">Uncharacterized protein</fullName>
    </submittedName>
</protein>
<dbReference type="AlphaFoldDB" id="A0A2G5SVW2"/>
<feature type="region of interest" description="Disordered" evidence="1">
    <location>
        <begin position="1"/>
        <end position="29"/>
    </location>
</feature>
<feature type="region of interest" description="Disordered" evidence="1">
    <location>
        <begin position="47"/>
        <end position="70"/>
    </location>
</feature>
<evidence type="ECO:0000256" key="1">
    <source>
        <dbReference type="SAM" id="MobiDB-lite"/>
    </source>
</evidence>
<sequence length="282" mass="32850">MSFSVRDSVSSRSGVQFLASPRRMPNHHAPNRMASREVARYDPPNVVMPNTGEPNEYSPRPVHNSPRLWQPAPSQMSFREVALYDRQNDWMPNNAEPNEYAQRNVQNPPMMRHSAPNHVVSRYAEAYDPRNVISPNSSEPAYIARHPHPAPDQRDYNDPAQHYTTSPMNGPSHLNTVGNNGYGNHLDPYHYDTTHRVTQRRRQTSSVELYYSIWERRSNPMRDLPYSSSWDAVDPYNLPPFTFDHLLQLSREHRKKFTNYFVALSLSDSFSYRMECWLSETK</sequence>
<organism evidence="2 3">
    <name type="scientific">Caenorhabditis nigoni</name>
    <dbReference type="NCBI Taxonomy" id="1611254"/>
    <lineage>
        <taxon>Eukaryota</taxon>
        <taxon>Metazoa</taxon>
        <taxon>Ecdysozoa</taxon>
        <taxon>Nematoda</taxon>
        <taxon>Chromadorea</taxon>
        <taxon>Rhabditida</taxon>
        <taxon>Rhabditina</taxon>
        <taxon>Rhabditomorpha</taxon>
        <taxon>Rhabditoidea</taxon>
        <taxon>Rhabditidae</taxon>
        <taxon>Peloderinae</taxon>
        <taxon>Caenorhabditis</taxon>
    </lineage>
</organism>
<feature type="compositionally biased region" description="Low complexity" evidence="1">
    <location>
        <begin position="1"/>
        <end position="13"/>
    </location>
</feature>
<gene>
    <name evidence="2" type="primary">Cnig_chr_X.g24803</name>
    <name evidence="2" type="ORF">B9Z55_024803</name>
</gene>
<proteinExistence type="predicted"/>
<reference evidence="3" key="1">
    <citation type="submission" date="2017-10" db="EMBL/GenBank/DDBJ databases">
        <title>Rapid genome shrinkage in a self-fertile nematode reveals novel sperm competition proteins.</title>
        <authorList>
            <person name="Yin D."/>
            <person name="Schwarz E.M."/>
            <person name="Thomas C.G."/>
            <person name="Felde R.L."/>
            <person name="Korf I.F."/>
            <person name="Cutter A.D."/>
            <person name="Schartner C.M."/>
            <person name="Ralston E.J."/>
            <person name="Meyer B.J."/>
            <person name="Haag E.S."/>
        </authorList>
    </citation>
    <scope>NUCLEOTIDE SEQUENCE [LARGE SCALE GENOMIC DNA]</scope>
    <source>
        <strain evidence="3">JU1422</strain>
    </source>
</reference>
<evidence type="ECO:0000313" key="2">
    <source>
        <dbReference type="EMBL" id="PIC19160.1"/>
    </source>
</evidence>
<keyword evidence="3" id="KW-1185">Reference proteome</keyword>
<dbReference type="OrthoDB" id="10366980at2759"/>
<name>A0A2G5SVW2_9PELO</name>
<dbReference type="Proteomes" id="UP000230233">
    <property type="component" value="Chromosome X"/>
</dbReference>